<name>A0A6L2L8Z3_TANCI</name>
<dbReference type="AlphaFoldDB" id="A0A6L2L8Z3"/>
<proteinExistence type="predicted"/>
<dbReference type="EMBL" id="BKCJ010003861">
    <property type="protein sequence ID" value="GEU57619.1"/>
    <property type="molecule type" value="Genomic_DNA"/>
</dbReference>
<gene>
    <name evidence="2" type="ORF">Tci_029597</name>
</gene>
<evidence type="ECO:0000256" key="1">
    <source>
        <dbReference type="SAM" id="MobiDB-lite"/>
    </source>
</evidence>
<feature type="compositionally biased region" description="Basic and acidic residues" evidence="1">
    <location>
        <begin position="62"/>
        <end position="94"/>
    </location>
</feature>
<protein>
    <recommendedName>
        <fullName evidence="3">Reverse transcriptase domain-containing protein</fullName>
    </recommendedName>
</protein>
<accession>A0A6L2L8Z3</accession>
<reference evidence="2" key="1">
    <citation type="journal article" date="2019" name="Sci. Rep.">
        <title>Draft genome of Tanacetum cinerariifolium, the natural source of mosquito coil.</title>
        <authorList>
            <person name="Yamashiro T."/>
            <person name="Shiraishi A."/>
            <person name="Satake H."/>
            <person name="Nakayama K."/>
        </authorList>
    </citation>
    <scope>NUCLEOTIDE SEQUENCE</scope>
</reference>
<evidence type="ECO:0008006" key="3">
    <source>
        <dbReference type="Google" id="ProtNLM"/>
    </source>
</evidence>
<evidence type="ECO:0000313" key="2">
    <source>
        <dbReference type="EMBL" id="GEU57619.1"/>
    </source>
</evidence>
<organism evidence="2">
    <name type="scientific">Tanacetum cinerariifolium</name>
    <name type="common">Dalmatian daisy</name>
    <name type="synonym">Chrysanthemum cinerariifolium</name>
    <dbReference type="NCBI Taxonomy" id="118510"/>
    <lineage>
        <taxon>Eukaryota</taxon>
        <taxon>Viridiplantae</taxon>
        <taxon>Streptophyta</taxon>
        <taxon>Embryophyta</taxon>
        <taxon>Tracheophyta</taxon>
        <taxon>Spermatophyta</taxon>
        <taxon>Magnoliopsida</taxon>
        <taxon>eudicotyledons</taxon>
        <taxon>Gunneridae</taxon>
        <taxon>Pentapetalae</taxon>
        <taxon>asterids</taxon>
        <taxon>campanulids</taxon>
        <taxon>Asterales</taxon>
        <taxon>Asteraceae</taxon>
        <taxon>Asteroideae</taxon>
        <taxon>Anthemideae</taxon>
        <taxon>Anthemidinae</taxon>
        <taxon>Tanacetum</taxon>
    </lineage>
</organism>
<sequence length="191" mass="20945">MGANKLSLTLHVRPRAIYNLFRGGKGICRSGGVPDGGVLDGLPGTSGDRIWGSGDSIWGSGDDNRESGDGGRVDVDDALVARDADRSRNGEDSHGSGTGVRRRAPSARECTYQDFMKCKPLYFKDTKGVVELTGWFERMETVFCISNCTVKNQIKFAICTLLESALTWWNYHVKTVGPDVAYAMTWTNLKK</sequence>
<feature type="region of interest" description="Disordered" evidence="1">
    <location>
        <begin position="53"/>
        <end position="105"/>
    </location>
</feature>
<comment type="caution">
    <text evidence="2">The sequence shown here is derived from an EMBL/GenBank/DDBJ whole genome shotgun (WGS) entry which is preliminary data.</text>
</comment>